<evidence type="ECO:0000256" key="7">
    <source>
        <dbReference type="ARBA" id="ARBA00023136"/>
    </source>
</evidence>
<dbReference type="PANTHER" id="PTHR30012:SF0">
    <property type="entry name" value="TYPE II SECRETION SYSTEM PROTEIN F-RELATED"/>
    <property type="match status" value="1"/>
</dbReference>
<feature type="transmembrane region" description="Helical" evidence="8">
    <location>
        <begin position="221"/>
        <end position="239"/>
    </location>
</feature>
<evidence type="ECO:0000259" key="9">
    <source>
        <dbReference type="Pfam" id="PF00482"/>
    </source>
</evidence>
<feature type="domain" description="Type II secretion system protein GspF" evidence="9">
    <location>
        <begin position="269"/>
        <end position="392"/>
    </location>
</feature>
<evidence type="ECO:0000256" key="2">
    <source>
        <dbReference type="ARBA" id="ARBA00005745"/>
    </source>
</evidence>
<evidence type="ECO:0000256" key="5">
    <source>
        <dbReference type="ARBA" id="ARBA00022692"/>
    </source>
</evidence>
<evidence type="ECO:0000313" key="10">
    <source>
        <dbReference type="EMBL" id="ADY73039.1"/>
    </source>
</evidence>
<feature type="domain" description="Type II secretion system protein GspF" evidence="9">
    <location>
        <begin position="69"/>
        <end position="191"/>
    </location>
</feature>
<dbReference type="InterPro" id="IPR003004">
    <property type="entry name" value="GspF/PilC"/>
</dbReference>
<feature type="transmembrane region" description="Helical" evidence="8">
    <location>
        <begin position="373"/>
        <end position="394"/>
    </location>
</feature>
<keyword evidence="4" id="KW-0997">Cell inner membrane</keyword>
<accession>F0S2G7</accession>
<keyword evidence="7 8" id="KW-0472">Membrane</keyword>
<dbReference type="AlphaFoldDB" id="F0S2G7"/>
<keyword evidence="5 8" id="KW-0812">Transmembrane</keyword>
<gene>
    <name evidence="10" type="ordered locus">Dester_0384</name>
</gene>
<dbReference type="RefSeq" id="WP_013637997.1">
    <property type="nucleotide sequence ID" value="NC_015185.1"/>
</dbReference>
<dbReference type="EMBL" id="CP002543">
    <property type="protein sequence ID" value="ADY73039.1"/>
    <property type="molecule type" value="Genomic_DNA"/>
</dbReference>
<dbReference type="InParanoid" id="F0S2G7"/>
<dbReference type="InterPro" id="IPR042094">
    <property type="entry name" value="T2SS_GspF_sf"/>
</dbReference>
<comment type="subcellular location">
    <subcellularLocation>
        <location evidence="1">Cell inner membrane</location>
        <topology evidence="1">Multi-pass membrane protein</topology>
    </subcellularLocation>
</comment>
<dbReference type="PRINTS" id="PR00812">
    <property type="entry name" value="BCTERIALGSPF"/>
</dbReference>
<dbReference type="Gene3D" id="1.20.81.30">
    <property type="entry name" value="Type II secretion system (T2SS), domain F"/>
    <property type="match status" value="2"/>
</dbReference>
<sequence>MGVFTYKGYDKEGKERKGVIEASSRSGAISILKSQGIFPYEIKEEAIKKRNFSFSIFKKALSVQELAVFFRTLATLLDAGIPLIEAIESLSENFKEDRKKIFMTKIVNNLREGKSLSESLKIAGIKDPVIVSFVSSGEKGGTLVQSLEIIASILEKREELKSTIINALIYPVVLLVVAIGVVVFMMLSVIPKIVSIYTSMKISLPLSTKITLFISNGFINYYHFILIFFVFLTLFFIFLEKRKKREFDKFKLRLPVFGKLFLYIELNRFFETLSSLLKAGIPIVDAMISATHTVKNEYLKERLLLINNELKKGKSLATLFSKEIKELPTVALQLIKAGEQSGRLAELLSKVSKFLRNEVEIYTKNLTSMLEPAIMIIIGLIVGFIVFSLLLPIVEISTIKKV</sequence>
<name>F0S2G7_DESTD</name>
<evidence type="ECO:0000256" key="4">
    <source>
        <dbReference type="ARBA" id="ARBA00022519"/>
    </source>
</evidence>
<evidence type="ECO:0000256" key="1">
    <source>
        <dbReference type="ARBA" id="ARBA00004429"/>
    </source>
</evidence>
<dbReference type="Pfam" id="PF00482">
    <property type="entry name" value="T2SSF"/>
    <property type="match status" value="2"/>
</dbReference>
<keyword evidence="6 8" id="KW-1133">Transmembrane helix</keyword>
<dbReference type="Proteomes" id="UP000007102">
    <property type="component" value="Chromosome"/>
</dbReference>
<dbReference type="GO" id="GO:0005886">
    <property type="term" value="C:plasma membrane"/>
    <property type="evidence" value="ECO:0007669"/>
    <property type="project" value="UniProtKB-SubCell"/>
</dbReference>
<dbReference type="FunFam" id="1.20.81.30:FF:000001">
    <property type="entry name" value="Type II secretion system protein F"/>
    <property type="match status" value="1"/>
</dbReference>
<evidence type="ECO:0000256" key="8">
    <source>
        <dbReference type="SAM" id="Phobius"/>
    </source>
</evidence>
<evidence type="ECO:0000313" key="11">
    <source>
        <dbReference type="Proteomes" id="UP000007102"/>
    </source>
</evidence>
<organism evidence="10 11">
    <name type="scientific">Desulfurobacterium thermolithotrophum (strain DSM 11699 / BSA)</name>
    <dbReference type="NCBI Taxonomy" id="868864"/>
    <lineage>
        <taxon>Bacteria</taxon>
        <taxon>Pseudomonadati</taxon>
        <taxon>Aquificota</taxon>
        <taxon>Aquificia</taxon>
        <taxon>Desulfurobacteriales</taxon>
        <taxon>Desulfurobacteriaceae</taxon>
        <taxon>Desulfurobacterium</taxon>
    </lineage>
</organism>
<reference evidence="10 11" key="1">
    <citation type="journal article" date="2011" name="Stand. Genomic Sci.">
        <title>Complete genome sequence of the thermophilic sulfur-reducer Desulfurobacterium thermolithotrophum type strain (BSA(T)) from a deep-sea hydrothermal vent.</title>
        <authorList>
            <person name="Goker M."/>
            <person name="Daligault H."/>
            <person name="Mwirichia R."/>
            <person name="Lapidus A."/>
            <person name="Lucas S."/>
            <person name="Deshpande S."/>
            <person name="Pagani I."/>
            <person name="Tapia R."/>
            <person name="Cheng J.F."/>
            <person name="Goodwin L."/>
            <person name="Pitluck S."/>
            <person name="Liolios K."/>
            <person name="Ivanova N."/>
            <person name="Mavromatis K."/>
            <person name="Mikhailova N."/>
            <person name="Pati A."/>
            <person name="Chen A."/>
            <person name="Palaniappan K."/>
            <person name="Han C."/>
            <person name="Land M."/>
            <person name="Hauser L."/>
            <person name="Pan C."/>
            <person name="Brambilla E.M."/>
            <person name="Rohde M."/>
            <person name="Spring S."/>
            <person name="Sikorski J."/>
            <person name="Wirth R."/>
            <person name="Detter J.C."/>
            <person name="Woyke T."/>
            <person name="Bristow J."/>
            <person name="Eisen J.A."/>
            <person name="Markowitz V."/>
            <person name="Hugenholtz P."/>
            <person name="Kyrpides N.C."/>
            <person name="Klenk H.P."/>
        </authorList>
    </citation>
    <scope>NUCLEOTIDE SEQUENCE [LARGE SCALE GENOMIC DNA]</scope>
    <source>
        <strain evidence="11">DSM 11699 / BSA</strain>
    </source>
</reference>
<evidence type="ECO:0000256" key="6">
    <source>
        <dbReference type="ARBA" id="ARBA00022989"/>
    </source>
</evidence>
<keyword evidence="11" id="KW-1185">Reference proteome</keyword>
<keyword evidence="3" id="KW-1003">Cell membrane</keyword>
<dbReference type="STRING" id="868864.Dester_0384"/>
<dbReference type="KEGG" id="dte:Dester_0384"/>
<dbReference type="eggNOG" id="COG1459">
    <property type="taxonomic scope" value="Bacteria"/>
</dbReference>
<feature type="transmembrane region" description="Helical" evidence="8">
    <location>
        <begin position="167"/>
        <end position="190"/>
    </location>
</feature>
<comment type="similarity">
    <text evidence="2">Belongs to the GSP F family.</text>
</comment>
<dbReference type="PANTHER" id="PTHR30012">
    <property type="entry name" value="GENERAL SECRETION PATHWAY PROTEIN"/>
    <property type="match status" value="1"/>
</dbReference>
<dbReference type="InterPro" id="IPR018076">
    <property type="entry name" value="T2SS_GspF_dom"/>
</dbReference>
<reference evidence="11" key="2">
    <citation type="submission" date="2011-02" db="EMBL/GenBank/DDBJ databases">
        <title>The complete genome of Desulfurobacterium thermolithotrophum DSM 11699.</title>
        <authorList>
            <consortium name="US DOE Joint Genome Institute (JGI-PGF)"/>
            <person name="Lucas S."/>
            <person name="Copeland A."/>
            <person name="Lapidus A."/>
            <person name="Bruce D."/>
            <person name="Goodwin L."/>
            <person name="Pitluck S."/>
            <person name="Kyrpides N."/>
            <person name="Mavromatis K."/>
            <person name="Pagani I."/>
            <person name="Ivanova N."/>
            <person name="Mikhailova N."/>
            <person name="Daligault H."/>
            <person name="Detter J.C."/>
            <person name="Tapia R."/>
            <person name="Han C."/>
            <person name="Land M."/>
            <person name="Hauser L."/>
            <person name="Markowitz V."/>
            <person name="Cheng J.-F."/>
            <person name="Hugenholtz P."/>
            <person name="Woyke T."/>
            <person name="Wu D."/>
            <person name="Spring S."/>
            <person name="Brambilla E."/>
            <person name="Klenk H.-P."/>
            <person name="Eisen J.A."/>
        </authorList>
    </citation>
    <scope>NUCLEOTIDE SEQUENCE [LARGE SCALE GENOMIC DNA]</scope>
    <source>
        <strain evidence="11">DSM 11699 / BSA</strain>
    </source>
</reference>
<proteinExistence type="inferred from homology"/>
<protein>
    <submittedName>
        <fullName evidence="10">Type II secretion system F domain</fullName>
    </submittedName>
</protein>
<evidence type="ECO:0000256" key="3">
    <source>
        <dbReference type="ARBA" id="ARBA00022475"/>
    </source>
</evidence>
<dbReference type="HOGENOM" id="CLU_035032_0_1_0"/>
<dbReference type="OrthoDB" id="9874at2"/>